<name>A0A1S9ZUS0_9GAMM</name>
<keyword evidence="2" id="KW-1185">Reference proteome</keyword>
<accession>A0A1S9ZUS0</accession>
<organism evidence="1 2">
    <name type="scientific">Moraxella caviae</name>
    <dbReference type="NCBI Taxonomy" id="34060"/>
    <lineage>
        <taxon>Bacteria</taxon>
        <taxon>Pseudomonadati</taxon>
        <taxon>Pseudomonadota</taxon>
        <taxon>Gammaproteobacteria</taxon>
        <taxon>Moraxellales</taxon>
        <taxon>Moraxellaceae</taxon>
        <taxon>Moraxella</taxon>
    </lineage>
</organism>
<dbReference type="STRING" id="34060.B0181_10690"/>
<dbReference type="EMBL" id="MUXU01000079">
    <property type="protein sequence ID" value="OOR87252.1"/>
    <property type="molecule type" value="Genomic_DNA"/>
</dbReference>
<reference evidence="1 2" key="1">
    <citation type="submission" date="2017-02" db="EMBL/GenBank/DDBJ databases">
        <title>Draft genome sequence of Moraxella caviae CCUG 355 type strain.</title>
        <authorList>
            <person name="Engstrom-Jakobsson H."/>
            <person name="Salva-Serra F."/>
            <person name="Thorell K."/>
            <person name="Gonzales-Siles L."/>
            <person name="Karlsson R."/>
            <person name="Boulund F."/>
            <person name="Engstrand L."/>
            <person name="Moore E."/>
        </authorList>
    </citation>
    <scope>NUCLEOTIDE SEQUENCE [LARGE SCALE GENOMIC DNA]</scope>
    <source>
        <strain evidence="1 2">CCUG 355</strain>
    </source>
</reference>
<proteinExistence type="predicted"/>
<sequence length="66" mass="7817">MLRIIAGFYHSSSIFIKNFAFFTDFIKICQNFLSVITKNLHCTFIVFAYFTLQTSPYYATLHLFFN</sequence>
<comment type="caution">
    <text evidence="1">The sequence shown here is derived from an EMBL/GenBank/DDBJ whole genome shotgun (WGS) entry which is preliminary data.</text>
</comment>
<gene>
    <name evidence="1" type="ORF">B0181_10690</name>
</gene>
<protein>
    <submittedName>
        <fullName evidence="1">Uncharacterized protein</fullName>
    </submittedName>
</protein>
<evidence type="ECO:0000313" key="1">
    <source>
        <dbReference type="EMBL" id="OOR87252.1"/>
    </source>
</evidence>
<dbReference type="AlphaFoldDB" id="A0A1S9ZUS0"/>
<dbReference type="Proteomes" id="UP000190435">
    <property type="component" value="Unassembled WGS sequence"/>
</dbReference>
<evidence type="ECO:0000313" key="2">
    <source>
        <dbReference type="Proteomes" id="UP000190435"/>
    </source>
</evidence>